<protein>
    <recommendedName>
        <fullName evidence="3">BED-type domain-containing protein</fullName>
    </recommendedName>
</protein>
<accession>A0AA38NVY8</accession>
<proteinExistence type="predicted"/>
<sequence length="187" mass="21221">ASVYAFFSAEPVIEFEKDDVTPEYLVFTCSHCAVKVKQGLQTGDKGSTGNLISHAKKCWGDEAVNATKESTLDKAREAVKTIGKKSQTKLTSALKVTKTWAKTFSTCPPKKETIRRVVTARWVAENARPFLTVQDRCFCWLQKEGRPNHYIPSKETVAKDVKLLYKRTKEKLATELQVRNRTERKHN</sequence>
<comment type="caution">
    <text evidence="1">The sequence shown here is derived from an EMBL/GenBank/DDBJ whole genome shotgun (WGS) entry which is preliminary data.</text>
</comment>
<evidence type="ECO:0008006" key="3">
    <source>
        <dbReference type="Google" id="ProtNLM"/>
    </source>
</evidence>
<dbReference type="EMBL" id="MU807401">
    <property type="protein sequence ID" value="KAJ3831523.1"/>
    <property type="molecule type" value="Genomic_DNA"/>
</dbReference>
<evidence type="ECO:0000313" key="2">
    <source>
        <dbReference type="Proteomes" id="UP001163846"/>
    </source>
</evidence>
<evidence type="ECO:0000313" key="1">
    <source>
        <dbReference type="EMBL" id="KAJ3831523.1"/>
    </source>
</evidence>
<feature type="non-terminal residue" evidence="1">
    <location>
        <position position="187"/>
    </location>
</feature>
<keyword evidence="2" id="KW-1185">Reference proteome</keyword>
<dbReference type="AlphaFoldDB" id="A0AA38NVY8"/>
<name>A0AA38NVY8_9AGAR</name>
<gene>
    <name evidence="1" type="ORF">F5878DRAFT_549440</name>
</gene>
<organism evidence="1 2">
    <name type="scientific">Lentinula raphanica</name>
    <dbReference type="NCBI Taxonomy" id="153919"/>
    <lineage>
        <taxon>Eukaryota</taxon>
        <taxon>Fungi</taxon>
        <taxon>Dikarya</taxon>
        <taxon>Basidiomycota</taxon>
        <taxon>Agaricomycotina</taxon>
        <taxon>Agaricomycetes</taxon>
        <taxon>Agaricomycetidae</taxon>
        <taxon>Agaricales</taxon>
        <taxon>Marasmiineae</taxon>
        <taxon>Omphalotaceae</taxon>
        <taxon>Lentinula</taxon>
    </lineage>
</organism>
<reference evidence="1" key="1">
    <citation type="submission" date="2022-08" db="EMBL/GenBank/DDBJ databases">
        <authorList>
            <consortium name="DOE Joint Genome Institute"/>
            <person name="Min B."/>
            <person name="Riley R."/>
            <person name="Sierra-Patev S."/>
            <person name="Naranjo-Ortiz M."/>
            <person name="Looney B."/>
            <person name="Konkel Z."/>
            <person name="Slot J.C."/>
            <person name="Sakamoto Y."/>
            <person name="Steenwyk J.L."/>
            <person name="Rokas A."/>
            <person name="Carro J."/>
            <person name="Camarero S."/>
            <person name="Ferreira P."/>
            <person name="Molpeceres G."/>
            <person name="Ruiz-Duenas F.J."/>
            <person name="Serrano A."/>
            <person name="Henrissat B."/>
            <person name="Drula E."/>
            <person name="Hughes K.W."/>
            <person name="Mata J.L."/>
            <person name="Ishikawa N.K."/>
            <person name="Vargas-Isla R."/>
            <person name="Ushijima S."/>
            <person name="Smith C.A."/>
            <person name="Ahrendt S."/>
            <person name="Andreopoulos W."/>
            <person name="He G."/>
            <person name="Labutti K."/>
            <person name="Lipzen A."/>
            <person name="Ng V."/>
            <person name="Sandor L."/>
            <person name="Barry K."/>
            <person name="Martinez A.T."/>
            <person name="Xiao Y."/>
            <person name="Gibbons J.G."/>
            <person name="Terashima K."/>
            <person name="Hibbett D.S."/>
            <person name="Grigoriev I.V."/>
        </authorList>
    </citation>
    <scope>NUCLEOTIDE SEQUENCE</scope>
    <source>
        <strain evidence="1">TFB9207</strain>
    </source>
</reference>
<dbReference type="SUPFAM" id="SSF140996">
    <property type="entry name" value="Hermes dimerisation domain"/>
    <property type="match status" value="1"/>
</dbReference>
<dbReference type="Proteomes" id="UP001163846">
    <property type="component" value="Unassembled WGS sequence"/>
</dbReference>